<dbReference type="Proteomes" id="UP000198862">
    <property type="component" value="Unassembled WGS sequence"/>
</dbReference>
<comment type="function">
    <text evidence="3">Transferase that catalyzes the transfer of sulfur from thiosulfate to thiophilic acceptors such as cyanide or dithiols. May function in a CysM-independent thiosulfate assimilation pathway by catalyzing the conversion of thiosulfate to sulfite, which can then be used for L-cysteine biosynthesis.</text>
</comment>
<sequence length="106" mass="11943">MTFKTINVSQLKERLTEDNLVIADIRDANSFNQAHIPNSINISNDNIAQFMMERDFEQPIIVVCYHGISSQGAANYLIAQDFEDVYSLVGGFTDWALQCPDKIVNS</sequence>
<dbReference type="Gene3D" id="3.40.250.10">
    <property type="entry name" value="Rhodanese-like domain"/>
    <property type="match status" value="1"/>
</dbReference>
<dbReference type="InterPro" id="IPR036873">
    <property type="entry name" value="Rhodanese-like_dom_sf"/>
</dbReference>
<dbReference type="Pfam" id="PF00581">
    <property type="entry name" value="Rhodanese"/>
    <property type="match status" value="1"/>
</dbReference>
<dbReference type="PANTHER" id="PTHR43031:SF6">
    <property type="entry name" value="THIOSULFATE SULFURTRANSFERASE GLPE"/>
    <property type="match status" value="1"/>
</dbReference>
<comment type="subcellular location">
    <subcellularLocation>
        <location evidence="3">Cytoplasm</location>
    </subcellularLocation>
</comment>
<name>A0A1I1E0F4_9GAMM</name>
<gene>
    <name evidence="3" type="primary">glpE</name>
    <name evidence="5" type="ORF">SAMN02745724_00074</name>
</gene>
<dbReference type="InterPro" id="IPR001763">
    <property type="entry name" value="Rhodanese-like_dom"/>
</dbReference>
<organism evidence="5 6">
    <name type="scientific">Pseudoalteromonas denitrificans DSM 6059</name>
    <dbReference type="NCBI Taxonomy" id="1123010"/>
    <lineage>
        <taxon>Bacteria</taxon>
        <taxon>Pseudomonadati</taxon>
        <taxon>Pseudomonadota</taxon>
        <taxon>Gammaproteobacteria</taxon>
        <taxon>Alteromonadales</taxon>
        <taxon>Pseudoalteromonadaceae</taxon>
        <taxon>Pseudoalteromonas</taxon>
    </lineage>
</organism>
<dbReference type="InterPro" id="IPR050229">
    <property type="entry name" value="GlpE_sulfurtransferase"/>
</dbReference>
<feature type="active site" description="Cysteine persulfide intermediate" evidence="3">
    <location>
        <position position="64"/>
    </location>
</feature>
<dbReference type="EC" id="2.8.1.1" evidence="3"/>
<comment type="similarity">
    <text evidence="3">Belongs to the GlpE family.</text>
</comment>
<dbReference type="PANTHER" id="PTHR43031">
    <property type="entry name" value="FAD-DEPENDENT OXIDOREDUCTASE"/>
    <property type="match status" value="1"/>
</dbReference>
<dbReference type="PROSITE" id="PS50206">
    <property type="entry name" value="RHODANESE_3"/>
    <property type="match status" value="1"/>
</dbReference>
<evidence type="ECO:0000313" key="6">
    <source>
        <dbReference type="Proteomes" id="UP000198862"/>
    </source>
</evidence>
<dbReference type="OrthoDB" id="9811849at2"/>
<dbReference type="GO" id="GO:0103041">
    <property type="term" value="F:thiosulfate-thioredoxin sulfurtransferase activity"/>
    <property type="evidence" value="ECO:0007669"/>
    <property type="project" value="RHEA"/>
</dbReference>
<dbReference type="STRING" id="1123010.SAMN02745724_00074"/>
<evidence type="ECO:0000313" key="5">
    <source>
        <dbReference type="EMBL" id="SFB78728.1"/>
    </source>
</evidence>
<comment type="catalytic activity">
    <reaction evidence="3">
        <text>thiosulfate + [thioredoxin]-dithiol = [thioredoxin]-disulfide + hydrogen sulfide + sulfite + 2 H(+)</text>
        <dbReference type="Rhea" id="RHEA:83859"/>
        <dbReference type="Rhea" id="RHEA-COMP:10698"/>
        <dbReference type="Rhea" id="RHEA-COMP:10700"/>
        <dbReference type="ChEBI" id="CHEBI:15378"/>
        <dbReference type="ChEBI" id="CHEBI:17359"/>
        <dbReference type="ChEBI" id="CHEBI:29919"/>
        <dbReference type="ChEBI" id="CHEBI:29950"/>
        <dbReference type="ChEBI" id="CHEBI:33542"/>
        <dbReference type="ChEBI" id="CHEBI:50058"/>
    </reaction>
</comment>
<comment type="catalytic activity">
    <reaction evidence="3">
        <text>thiosulfate + hydrogen cyanide = thiocyanate + sulfite + 2 H(+)</text>
        <dbReference type="Rhea" id="RHEA:16881"/>
        <dbReference type="ChEBI" id="CHEBI:15378"/>
        <dbReference type="ChEBI" id="CHEBI:17359"/>
        <dbReference type="ChEBI" id="CHEBI:18022"/>
        <dbReference type="ChEBI" id="CHEBI:18407"/>
        <dbReference type="ChEBI" id="CHEBI:33542"/>
        <dbReference type="EC" id="2.8.1.1"/>
    </reaction>
</comment>
<keyword evidence="6" id="KW-1185">Reference proteome</keyword>
<dbReference type="HAMAP" id="MF_01009">
    <property type="entry name" value="Thiosulf_sulfurtr"/>
    <property type="match status" value="1"/>
</dbReference>
<reference evidence="5 6" key="1">
    <citation type="submission" date="2016-10" db="EMBL/GenBank/DDBJ databases">
        <authorList>
            <person name="de Groot N.N."/>
        </authorList>
    </citation>
    <scope>NUCLEOTIDE SEQUENCE [LARGE SCALE GENOMIC DNA]</scope>
    <source>
        <strain evidence="5 6">DSM 6059</strain>
    </source>
</reference>
<dbReference type="CDD" id="cd01444">
    <property type="entry name" value="GlpE_ST"/>
    <property type="match status" value="1"/>
</dbReference>
<evidence type="ECO:0000259" key="4">
    <source>
        <dbReference type="PROSITE" id="PS50206"/>
    </source>
</evidence>
<dbReference type="InterPro" id="IPR023695">
    <property type="entry name" value="Thiosulf_sulfurTrfase"/>
</dbReference>
<dbReference type="GO" id="GO:0004792">
    <property type="term" value="F:thiosulfate-cyanide sulfurtransferase activity"/>
    <property type="evidence" value="ECO:0007669"/>
    <property type="project" value="UniProtKB-UniRule"/>
</dbReference>
<evidence type="ECO:0000256" key="3">
    <source>
        <dbReference type="HAMAP-Rule" id="MF_01009"/>
    </source>
</evidence>
<feature type="domain" description="Rhodanese" evidence="4">
    <location>
        <begin position="16"/>
        <end position="104"/>
    </location>
</feature>
<dbReference type="NCBIfam" id="NF001195">
    <property type="entry name" value="PRK00162.1"/>
    <property type="match status" value="1"/>
</dbReference>
<proteinExistence type="inferred from homology"/>
<protein>
    <recommendedName>
        <fullName evidence="3">Thiosulfate sulfurtransferase GlpE</fullName>
        <ecNumber evidence="3">2.8.1.1</ecNumber>
    </recommendedName>
</protein>
<dbReference type="SUPFAM" id="SSF52821">
    <property type="entry name" value="Rhodanese/Cell cycle control phosphatase"/>
    <property type="match status" value="1"/>
</dbReference>
<dbReference type="EMBL" id="FOLO01000001">
    <property type="protein sequence ID" value="SFB78728.1"/>
    <property type="molecule type" value="Genomic_DNA"/>
</dbReference>
<accession>A0A1I1E0F4</accession>
<evidence type="ECO:0000256" key="2">
    <source>
        <dbReference type="ARBA" id="ARBA00022679"/>
    </source>
</evidence>
<keyword evidence="1 3" id="KW-0963">Cytoplasm</keyword>
<dbReference type="SMART" id="SM00450">
    <property type="entry name" value="RHOD"/>
    <property type="match status" value="1"/>
</dbReference>
<evidence type="ECO:0000256" key="1">
    <source>
        <dbReference type="ARBA" id="ARBA00022490"/>
    </source>
</evidence>
<keyword evidence="2 3" id="KW-0808">Transferase</keyword>
<dbReference type="RefSeq" id="WP_091978707.1">
    <property type="nucleotide sequence ID" value="NZ_FOLO01000001.1"/>
</dbReference>
<dbReference type="GO" id="GO:0005737">
    <property type="term" value="C:cytoplasm"/>
    <property type="evidence" value="ECO:0007669"/>
    <property type="project" value="UniProtKB-SubCell"/>
</dbReference>
<dbReference type="AlphaFoldDB" id="A0A1I1E0F4"/>